<dbReference type="EMBL" id="JBHTMA010000033">
    <property type="protein sequence ID" value="MFD1226784.1"/>
    <property type="molecule type" value="Genomic_DNA"/>
</dbReference>
<feature type="region of interest" description="Disordered" evidence="1">
    <location>
        <begin position="122"/>
        <end position="166"/>
    </location>
</feature>
<comment type="caution">
    <text evidence="2">The sequence shown here is derived from an EMBL/GenBank/DDBJ whole genome shotgun (WGS) entry which is preliminary data.</text>
</comment>
<evidence type="ECO:0000313" key="3">
    <source>
        <dbReference type="Proteomes" id="UP001597263"/>
    </source>
</evidence>
<feature type="compositionally biased region" description="Basic residues" evidence="1">
    <location>
        <begin position="157"/>
        <end position="166"/>
    </location>
</feature>
<dbReference type="Proteomes" id="UP001597263">
    <property type="component" value="Unassembled WGS sequence"/>
</dbReference>
<accession>A0ABW3V2B6</accession>
<feature type="compositionally biased region" description="Acidic residues" evidence="1">
    <location>
        <begin position="23"/>
        <end position="68"/>
    </location>
</feature>
<reference evidence="3" key="1">
    <citation type="journal article" date="2019" name="Int. J. Syst. Evol. Microbiol.">
        <title>The Global Catalogue of Microorganisms (GCM) 10K type strain sequencing project: providing services to taxonomists for standard genome sequencing and annotation.</title>
        <authorList>
            <consortium name="The Broad Institute Genomics Platform"/>
            <consortium name="The Broad Institute Genome Sequencing Center for Infectious Disease"/>
            <person name="Wu L."/>
            <person name="Ma J."/>
        </authorList>
    </citation>
    <scope>NUCLEOTIDE SEQUENCE [LARGE SCALE GENOMIC DNA]</scope>
    <source>
        <strain evidence="3">CCUG 49584</strain>
    </source>
</reference>
<name>A0ABW3V2B6_9HYPH</name>
<keyword evidence="3" id="KW-1185">Reference proteome</keyword>
<gene>
    <name evidence="2" type="ORF">ACFQ35_06420</name>
</gene>
<feature type="region of interest" description="Disordered" evidence="1">
    <location>
        <begin position="1"/>
        <end position="95"/>
    </location>
</feature>
<proteinExistence type="predicted"/>
<protein>
    <submittedName>
        <fullName evidence="2">Uncharacterized protein</fullName>
    </submittedName>
</protein>
<dbReference type="RefSeq" id="WP_289387484.1">
    <property type="nucleotide sequence ID" value="NZ_JAUCBM010000005.1"/>
</dbReference>
<evidence type="ECO:0000313" key="2">
    <source>
        <dbReference type="EMBL" id="MFD1226784.1"/>
    </source>
</evidence>
<organism evidence="2 3">
    <name type="scientific">Pseudochrobactrum kiredjianiae</name>
    <dbReference type="NCBI Taxonomy" id="386305"/>
    <lineage>
        <taxon>Bacteria</taxon>
        <taxon>Pseudomonadati</taxon>
        <taxon>Pseudomonadota</taxon>
        <taxon>Alphaproteobacteria</taxon>
        <taxon>Hyphomicrobiales</taxon>
        <taxon>Brucellaceae</taxon>
        <taxon>Pseudochrobactrum</taxon>
    </lineage>
</organism>
<sequence>MSLARAIRAAVGGRNTRKRLEEDKPEDLEDDLKPDEAEDDPENPDAEEDEEIQPEADEDEPVADEEEKSGDYARGRKAERKRNSTILGSSLAERNPSLAAHIAFNTNMSAKQGLATLAAGASTTAPSLSGRMQGRVPALGSGGAKRTAGTADERLVAHAKARNQRR</sequence>
<evidence type="ECO:0000256" key="1">
    <source>
        <dbReference type="SAM" id="MobiDB-lite"/>
    </source>
</evidence>